<evidence type="ECO:0000256" key="4">
    <source>
        <dbReference type="ARBA" id="ARBA00022946"/>
    </source>
</evidence>
<protein>
    <submittedName>
        <fullName evidence="8">Pentatricopeptide repeat-containing protein</fullName>
    </submittedName>
</protein>
<dbReference type="PANTHER" id="PTHR45717">
    <property type="entry name" value="OS12G0527900 PROTEIN"/>
    <property type="match status" value="1"/>
</dbReference>
<dbReference type="NCBIfam" id="TIGR00756">
    <property type="entry name" value="PPR"/>
    <property type="match status" value="1"/>
</dbReference>
<evidence type="ECO:0000256" key="3">
    <source>
        <dbReference type="ARBA" id="ARBA00022737"/>
    </source>
</evidence>
<dbReference type="InterPro" id="IPR002885">
    <property type="entry name" value="PPR_rpt"/>
</dbReference>
<evidence type="ECO:0000256" key="1">
    <source>
        <dbReference type="ARBA" id="ARBA00004173"/>
    </source>
</evidence>
<sequence>MGRGIAISALRRAAAGSARGRSHRIMLTREYCDDSELSRNSLVHEEGNRDNGSNISGNCIQSKSYFSRCSYSPKSFIWSRNLSSHVRARLGQKDDDLENGFSDLDVLSEADSIVEPQEEVDDDKSISEIEGEMSEEDPNGGTNDLLSDNESDSSFQKITKQKSILSPLAKIVMETPQNSLNSALDKWVEEGNPLGRGEIFLIILNLRRRRLYWKALQFLEWVEANKRIELVERDYASRLDLVAKGHGLEKAERYLEKIPENLRGEIVYRTLLANYVTANNVKKAEDVFKRMKELGLPVTTFSCNQLLLLYKRLDRKKIAEVLLMMEKENVKQSSFTYRILIAAKGSLNDISGMEKILETMKDEGIEPDLMIRTTVAKYYIFAGLNEKAEATLREMEGDDTIENSNARKFLLGLYASLGKEDDVRRIWETCNSNPRMDECLAAIEAWGKLGKVENAEEVFENMLKKWTKLGPKYYIGLLKVYADNKLLAKGKKLAQRMSKDGCFIGPQTWDVLVKLYMGAGELEKADAILHKASQQNKNNKPLYTSYIALLEQYSKKGDIHNAEKIFLRMRQIGYFGRVKPYQALLQTYVNAKTPPYGFRERLKADNIIPNKAMAAQIAATDAFRKTQISDLLD</sequence>
<evidence type="ECO:0000256" key="6">
    <source>
        <dbReference type="PROSITE-ProRule" id="PRU00708"/>
    </source>
</evidence>
<evidence type="ECO:0000256" key="5">
    <source>
        <dbReference type="ARBA" id="ARBA00023128"/>
    </source>
</evidence>
<evidence type="ECO:0000313" key="8">
    <source>
        <dbReference type="EMBL" id="WOL16381.1"/>
    </source>
</evidence>
<comment type="similarity">
    <text evidence="2">Belongs to the PPR family. P subfamily.</text>
</comment>
<dbReference type="GO" id="GO:0005739">
    <property type="term" value="C:mitochondrion"/>
    <property type="evidence" value="ECO:0007669"/>
    <property type="project" value="UniProtKB-SubCell"/>
</dbReference>
<gene>
    <name evidence="8" type="ORF">Cni_G25168</name>
</gene>
<organism evidence="8 9">
    <name type="scientific">Canna indica</name>
    <name type="common">Indian-shot</name>
    <dbReference type="NCBI Taxonomy" id="4628"/>
    <lineage>
        <taxon>Eukaryota</taxon>
        <taxon>Viridiplantae</taxon>
        <taxon>Streptophyta</taxon>
        <taxon>Embryophyta</taxon>
        <taxon>Tracheophyta</taxon>
        <taxon>Spermatophyta</taxon>
        <taxon>Magnoliopsida</taxon>
        <taxon>Liliopsida</taxon>
        <taxon>Zingiberales</taxon>
        <taxon>Cannaceae</taxon>
        <taxon>Canna</taxon>
    </lineage>
</organism>
<dbReference type="PANTHER" id="PTHR45717:SF15">
    <property type="entry name" value="AGL218WP"/>
    <property type="match status" value="1"/>
</dbReference>
<evidence type="ECO:0000313" key="9">
    <source>
        <dbReference type="Proteomes" id="UP001327560"/>
    </source>
</evidence>
<dbReference type="Pfam" id="PF13812">
    <property type="entry name" value="PPR_3"/>
    <property type="match status" value="1"/>
</dbReference>
<evidence type="ECO:0000256" key="2">
    <source>
        <dbReference type="ARBA" id="ARBA00007626"/>
    </source>
</evidence>
<keyword evidence="5" id="KW-0496">Mitochondrion</keyword>
<dbReference type="Pfam" id="PF01535">
    <property type="entry name" value="PPR"/>
    <property type="match status" value="3"/>
</dbReference>
<feature type="region of interest" description="Disordered" evidence="7">
    <location>
        <begin position="131"/>
        <end position="152"/>
    </location>
</feature>
<keyword evidence="9" id="KW-1185">Reference proteome</keyword>
<keyword evidence="4" id="KW-0809">Transit peptide</keyword>
<evidence type="ECO:0000256" key="7">
    <source>
        <dbReference type="SAM" id="MobiDB-lite"/>
    </source>
</evidence>
<feature type="repeat" description="PPR" evidence="6">
    <location>
        <begin position="333"/>
        <end position="367"/>
    </location>
</feature>
<dbReference type="GO" id="GO:0003729">
    <property type="term" value="F:mRNA binding"/>
    <property type="evidence" value="ECO:0007669"/>
    <property type="project" value="UniProtKB-ARBA"/>
</dbReference>
<dbReference type="Gene3D" id="1.25.40.10">
    <property type="entry name" value="Tetratricopeptide repeat domain"/>
    <property type="match status" value="3"/>
</dbReference>
<name>A0AAQ3QP73_9LILI</name>
<dbReference type="SUPFAM" id="SSF48452">
    <property type="entry name" value="TPR-like"/>
    <property type="match status" value="1"/>
</dbReference>
<comment type="subcellular location">
    <subcellularLocation>
        <location evidence="1">Mitochondrion</location>
    </subcellularLocation>
</comment>
<dbReference type="InterPro" id="IPR011990">
    <property type="entry name" value="TPR-like_helical_dom_sf"/>
</dbReference>
<reference evidence="8 9" key="1">
    <citation type="submission" date="2023-10" db="EMBL/GenBank/DDBJ databases">
        <title>Chromosome-scale genome assembly provides insights into flower coloration mechanisms of Canna indica.</title>
        <authorList>
            <person name="Li C."/>
        </authorList>
    </citation>
    <scope>NUCLEOTIDE SEQUENCE [LARGE SCALE GENOMIC DNA]</scope>
    <source>
        <tissue evidence="8">Flower</tissue>
    </source>
</reference>
<feature type="repeat" description="PPR" evidence="6">
    <location>
        <begin position="264"/>
        <end position="298"/>
    </location>
</feature>
<keyword evidence="3" id="KW-0677">Repeat</keyword>
<dbReference type="PROSITE" id="PS51375">
    <property type="entry name" value="PPR"/>
    <property type="match status" value="2"/>
</dbReference>
<dbReference type="AlphaFoldDB" id="A0AAQ3QP73"/>
<dbReference type="EMBL" id="CP136897">
    <property type="protein sequence ID" value="WOL16381.1"/>
    <property type="molecule type" value="Genomic_DNA"/>
</dbReference>
<feature type="compositionally biased region" description="Low complexity" evidence="7">
    <location>
        <begin position="143"/>
        <end position="152"/>
    </location>
</feature>
<dbReference type="Proteomes" id="UP001327560">
    <property type="component" value="Chromosome 8"/>
</dbReference>
<proteinExistence type="inferred from homology"/>
<accession>A0AAQ3QP73</accession>
<dbReference type="FunFam" id="1.25.40.10:FF:000394">
    <property type="entry name" value="Pentatricopeptide repeat-containing protein, mitochondrial"/>
    <property type="match status" value="1"/>
</dbReference>